<dbReference type="Gene3D" id="3.40.50.300">
    <property type="entry name" value="P-loop containing nucleotide triphosphate hydrolases"/>
    <property type="match status" value="1"/>
</dbReference>
<evidence type="ECO:0000256" key="3">
    <source>
        <dbReference type="PROSITE-ProRule" id="PRU00289"/>
    </source>
</evidence>
<evidence type="ECO:0000259" key="4">
    <source>
        <dbReference type="PROSITE" id="PS50901"/>
    </source>
</evidence>
<name>A0A7X9XNU0_CLOBE</name>
<keyword evidence="1 3" id="KW-0547">Nucleotide-binding</keyword>
<dbReference type="AlphaFoldDB" id="A0A7X9XNU0"/>
<evidence type="ECO:0000256" key="2">
    <source>
        <dbReference type="ARBA" id="ARBA00022840"/>
    </source>
</evidence>
<dbReference type="EMBL" id="JABAGD010000010">
    <property type="protein sequence ID" value="NMF04593.1"/>
    <property type="molecule type" value="Genomic_DNA"/>
</dbReference>
<dbReference type="SUPFAM" id="SSF52540">
    <property type="entry name" value="P-loop containing nucleoside triphosphate hydrolases"/>
    <property type="match status" value="1"/>
</dbReference>
<organism evidence="5 6">
    <name type="scientific">Clostridium beijerinckii</name>
    <name type="common">Clostridium MP</name>
    <dbReference type="NCBI Taxonomy" id="1520"/>
    <lineage>
        <taxon>Bacteria</taxon>
        <taxon>Bacillati</taxon>
        <taxon>Bacillota</taxon>
        <taxon>Clostridia</taxon>
        <taxon>Eubacteriales</taxon>
        <taxon>Clostridiaceae</taxon>
        <taxon>Clostridium</taxon>
    </lineage>
</organism>
<accession>A0A7X9XNU0</accession>
<evidence type="ECO:0000256" key="1">
    <source>
        <dbReference type="ARBA" id="ARBA00022741"/>
    </source>
</evidence>
<feature type="binding site" evidence="3">
    <location>
        <begin position="149"/>
        <end position="156"/>
    </location>
    <ligand>
        <name>ATP</name>
        <dbReference type="ChEBI" id="CHEBI:30616"/>
    </ligand>
</feature>
<dbReference type="InterPro" id="IPR027417">
    <property type="entry name" value="P-loop_NTPase"/>
</dbReference>
<evidence type="ECO:0000313" key="6">
    <source>
        <dbReference type="Proteomes" id="UP000587880"/>
    </source>
</evidence>
<protein>
    <recommendedName>
        <fullName evidence="4">FtsK domain-containing protein</fullName>
    </recommendedName>
</protein>
<dbReference type="PANTHER" id="PTHR22683:SF41">
    <property type="entry name" value="DNA TRANSLOCASE FTSK"/>
    <property type="match status" value="1"/>
</dbReference>
<feature type="domain" description="FtsK" evidence="4">
    <location>
        <begin position="132"/>
        <end position="314"/>
    </location>
</feature>
<dbReference type="PROSITE" id="PS50901">
    <property type="entry name" value="FTSK"/>
    <property type="match status" value="1"/>
</dbReference>
<sequence>MFVELGLAAGSVYLYNYLNSSEERKFKNNFNEVMLKTGIKNKDEETFKIYKIETKSYGYVCYLKNTKGLSVEHLESKINILECNLNSIVQIEKATFRNYIKMYVVNKDLDKFMFEPVKCKSHQLYFGKDYKGQSYTIDLNKHPMLLIAGATGYGKSMLLACILTNLVYNSPKDVELYLTQLIKGEISSFADCGPVKMVAYNPTELMIAINKVRMKMEERSNLFKAHGIRNIQQWNSHFPNRRMKRVILVCEEMSELMELPVWEQIWKVVKAGRSVGVHLIGALQRTTATNLDTDVKSQMTRITFHQNSIIDSQNVINSNNAMKLKRGECIVCGNDGEIKIKVPYIDDDFVLLNKYVPEIRIPTKKEKQEILNVKKINNKIYSIEQPQIIDVEENQIKPTGKKRVRKGVISLEDIEDVNREG</sequence>
<reference evidence="5 6" key="1">
    <citation type="submission" date="2020-04" db="EMBL/GenBank/DDBJ databases">
        <authorList>
            <person name="Hitch T.C.A."/>
            <person name="Wylensek D."/>
            <person name="Clavel T."/>
        </authorList>
    </citation>
    <scope>NUCLEOTIDE SEQUENCE [LARGE SCALE GENOMIC DNA]</scope>
    <source>
        <strain evidence="5 6">WB01_NA02</strain>
    </source>
</reference>
<dbReference type="GO" id="GO:0003677">
    <property type="term" value="F:DNA binding"/>
    <property type="evidence" value="ECO:0007669"/>
    <property type="project" value="InterPro"/>
</dbReference>
<dbReference type="GO" id="GO:0016020">
    <property type="term" value="C:membrane"/>
    <property type="evidence" value="ECO:0007669"/>
    <property type="project" value="UniProtKB-SubCell"/>
</dbReference>
<dbReference type="GO" id="GO:0005524">
    <property type="term" value="F:ATP binding"/>
    <property type="evidence" value="ECO:0007669"/>
    <property type="project" value="UniProtKB-UniRule"/>
</dbReference>
<comment type="caution">
    <text evidence="5">The sequence shown here is derived from an EMBL/GenBank/DDBJ whole genome shotgun (WGS) entry which is preliminary data.</text>
</comment>
<dbReference type="RefSeq" id="WP_168981584.1">
    <property type="nucleotide sequence ID" value="NZ_JABAGD010000010.1"/>
</dbReference>
<evidence type="ECO:0000313" key="5">
    <source>
        <dbReference type="EMBL" id="NMF04593.1"/>
    </source>
</evidence>
<dbReference type="Proteomes" id="UP000587880">
    <property type="component" value="Unassembled WGS sequence"/>
</dbReference>
<dbReference type="Pfam" id="PF01580">
    <property type="entry name" value="FtsK_SpoIIIE"/>
    <property type="match status" value="1"/>
</dbReference>
<dbReference type="PANTHER" id="PTHR22683">
    <property type="entry name" value="SPORULATION PROTEIN RELATED"/>
    <property type="match status" value="1"/>
</dbReference>
<dbReference type="InterPro" id="IPR050206">
    <property type="entry name" value="FtsK/SpoIIIE/SftA"/>
</dbReference>
<keyword evidence="2 3" id="KW-0067">ATP-binding</keyword>
<proteinExistence type="predicted"/>
<gene>
    <name evidence="5" type="ORF">HF849_07430</name>
</gene>
<dbReference type="InterPro" id="IPR002543">
    <property type="entry name" value="FtsK_dom"/>
</dbReference>